<feature type="coiled-coil region" evidence="1">
    <location>
        <begin position="43"/>
        <end position="70"/>
    </location>
</feature>
<evidence type="ECO:0000313" key="3">
    <source>
        <dbReference type="Proteomes" id="UP001597375"/>
    </source>
</evidence>
<keyword evidence="3" id="KW-1185">Reference proteome</keyword>
<dbReference type="EMBL" id="JBHUIT010000003">
    <property type="protein sequence ID" value="MFD2255926.1"/>
    <property type="molecule type" value="Genomic_DNA"/>
</dbReference>
<proteinExistence type="predicted"/>
<protein>
    <submittedName>
        <fullName evidence="2">Uncharacterized protein</fullName>
    </submittedName>
</protein>
<comment type="caution">
    <text evidence="2">The sequence shown here is derived from an EMBL/GenBank/DDBJ whole genome shotgun (WGS) entry which is preliminary data.</text>
</comment>
<name>A0ABW5D5C6_9BACT</name>
<keyword evidence="1" id="KW-0175">Coiled coil</keyword>
<sequence length="181" mass="20593">MKDDLESYLNDHLAGSSAGILMTQRLLENTVDEEEREFFQSLLEKIENDRGQLEQVIESLELKLHGAKQTMSGMFARIGLWRMDFNGLRIGELGKFELLELLILGIQGKGLLWNVLGDISVSYPSLEKYDFGRLYIEAMAQKEGSRSFASGKGGWFSGVLVANRERFNGTLRFIVRVFLMF</sequence>
<evidence type="ECO:0000313" key="2">
    <source>
        <dbReference type="EMBL" id="MFD2255926.1"/>
    </source>
</evidence>
<accession>A0ABW5D5C6</accession>
<organism evidence="2 3">
    <name type="scientific">Luteolibacter algae</name>
    <dbReference type="NCBI Taxonomy" id="454151"/>
    <lineage>
        <taxon>Bacteria</taxon>
        <taxon>Pseudomonadati</taxon>
        <taxon>Verrucomicrobiota</taxon>
        <taxon>Verrucomicrobiia</taxon>
        <taxon>Verrucomicrobiales</taxon>
        <taxon>Verrucomicrobiaceae</taxon>
        <taxon>Luteolibacter</taxon>
    </lineage>
</organism>
<reference evidence="3" key="1">
    <citation type="journal article" date="2019" name="Int. J. Syst. Evol. Microbiol.">
        <title>The Global Catalogue of Microorganisms (GCM) 10K type strain sequencing project: providing services to taxonomists for standard genome sequencing and annotation.</title>
        <authorList>
            <consortium name="The Broad Institute Genomics Platform"/>
            <consortium name="The Broad Institute Genome Sequencing Center for Infectious Disease"/>
            <person name="Wu L."/>
            <person name="Ma J."/>
        </authorList>
    </citation>
    <scope>NUCLEOTIDE SEQUENCE [LARGE SCALE GENOMIC DNA]</scope>
    <source>
        <strain evidence="3">CGMCC 4.7106</strain>
    </source>
</reference>
<dbReference type="Proteomes" id="UP001597375">
    <property type="component" value="Unassembled WGS sequence"/>
</dbReference>
<gene>
    <name evidence="2" type="ORF">ACFSSA_04485</name>
</gene>
<evidence type="ECO:0000256" key="1">
    <source>
        <dbReference type="SAM" id="Coils"/>
    </source>
</evidence>
<dbReference type="RefSeq" id="WP_386818724.1">
    <property type="nucleotide sequence ID" value="NZ_JBHUIT010000003.1"/>
</dbReference>